<evidence type="ECO:0000256" key="1">
    <source>
        <dbReference type="SAM" id="Phobius"/>
    </source>
</evidence>
<name>A0A916WLK4_9MICO</name>
<comment type="caution">
    <text evidence="2">The sequence shown here is derived from an EMBL/GenBank/DDBJ whole genome shotgun (WGS) entry which is preliminary data.</text>
</comment>
<evidence type="ECO:0000313" key="3">
    <source>
        <dbReference type="Proteomes" id="UP000606922"/>
    </source>
</evidence>
<evidence type="ECO:0000313" key="2">
    <source>
        <dbReference type="EMBL" id="GGB11789.1"/>
    </source>
</evidence>
<reference evidence="2" key="2">
    <citation type="submission" date="2020-09" db="EMBL/GenBank/DDBJ databases">
        <authorList>
            <person name="Sun Q."/>
            <person name="Zhou Y."/>
        </authorList>
    </citation>
    <scope>NUCLEOTIDE SEQUENCE</scope>
    <source>
        <strain evidence="2">CGMCC 1.12813</strain>
    </source>
</reference>
<evidence type="ECO:0008006" key="4">
    <source>
        <dbReference type="Google" id="ProtNLM"/>
    </source>
</evidence>
<dbReference type="AlphaFoldDB" id="A0A916WLK4"/>
<sequence>MRQRAAGTPAAAHHDAGLSLVELLVSIMLSALLLVLVGTTFVQVVRNTGTVTAAREGAGSASSIVTELSKVIRSASTIPATSLAAAQPAVVSATDNALTVYSYVDTSPTVPKPTKVEFAIVAGQIVEKRWATTSTKSPWVFPSTPTSTVTYPGIHAPIGSTPLFTYLDATDTPVSPGAGLSETQRALVASITVSVRIRPATPATAKPVEIVNTVGMPNVGIERATP</sequence>
<keyword evidence="1" id="KW-0812">Transmembrane</keyword>
<dbReference type="InterPro" id="IPR012902">
    <property type="entry name" value="N_methyl_site"/>
</dbReference>
<proteinExistence type="predicted"/>
<dbReference type="Proteomes" id="UP000606922">
    <property type="component" value="Unassembled WGS sequence"/>
</dbReference>
<accession>A0A916WLK4</accession>
<dbReference type="PROSITE" id="PS00409">
    <property type="entry name" value="PROKAR_NTER_METHYL"/>
    <property type="match status" value="1"/>
</dbReference>
<feature type="transmembrane region" description="Helical" evidence="1">
    <location>
        <begin position="23"/>
        <end position="45"/>
    </location>
</feature>
<keyword evidence="1" id="KW-1133">Transmembrane helix</keyword>
<reference evidence="2" key="1">
    <citation type="journal article" date="2014" name="Int. J. Syst. Evol. Microbiol.">
        <title>Complete genome sequence of Corynebacterium casei LMG S-19264T (=DSM 44701T), isolated from a smear-ripened cheese.</title>
        <authorList>
            <consortium name="US DOE Joint Genome Institute (JGI-PGF)"/>
            <person name="Walter F."/>
            <person name="Albersmeier A."/>
            <person name="Kalinowski J."/>
            <person name="Ruckert C."/>
        </authorList>
    </citation>
    <scope>NUCLEOTIDE SEQUENCE</scope>
    <source>
        <strain evidence="2">CGMCC 1.12813</strain>
    </source>
</reference>
<keyword evidence="1" id="KW-0472">Membrane</keyword>
<protein>
    <recommendedName>
        <fullName evidence="4">Prepilin-type N-terminal cleavage/methylation domain-containing protein</fullName>
    </recommendedName>
</protein>
<organism evidence="2 3">
    <name type="scientific">Conyzicola nivalis</name>
    <dbReference type="NCBI Taxonomy" id="1477021"/>
    <lineage>
        <taxon>Bacteria</taxon>
        <taxon>Bacillati</taxon>
        <taxon>Actinomycetota</taxon>
        <taxon>Actinomycetes</taxon>
        <taxon>Micrococcales</taxon>
        <taxon>Microbacteriaceae</taxon>
        <taxon>Conyzicola</taxon>
    </lineage>
</organism>
<gene>
    <name evidence="2" type="ORF">GCM10010979_27630</name>
</gene>
<dbReference type="EMBL" id="BMGB01000002">
    <property type="protein sequence ID" value="GGB11789.1"/>
    <property type="molecule type" value="Genomic_DNA"/>
</dbReference>
<keyword evidence="3" id="KW-1185">Reference proteome</keyword>